<organism evidence="4 5">
    <name type="scientific">Aureobasidium vineae</name>
    <dbReference type="NCBI Taxonomy" id="2773715"/>
    <lineage>
        <taxon>Eukaryota</taxon>
        <taxon>Fungi</taxon>
        <taxon>Dikarya</taxon>
        <taxon>Ascomycota</taxon>
        <taxon>Pezizomycotina</taxon>
        <taxon>Dothideomycetes</taxon>
        <taxon>Dothideomycetidae</taxon>
        <taxon>Dothideales</taxon>
        <taxon>Saccotheciaceae</taxon>
        <taxon>Aureobasidium</taxon>
    </lineage>
</organism>
<comment type="similarity">
    <text evidence="1">Belongs to the NmrA-type oxidoreductase family.</text>
</comment>
<proteinExistence type="inferred from homology"/>
<keyword evidence="2" id="KW-0521">NADP</keyword>
<protein>
    <recommendedName>
        <fullName evidence="3">NmrA-like domain-containing protein</fullName>
    </recommendedName>
</protein>
<dbReference type="InterPro" id="IPR008030">
    <property type="entry name" value="NmrA-like"/>
</dbReference>
<evidence type="ECO:0000256" key="2">
    <source>
        <dbReference type="ARBA" id="ARBA00022857"/>
    </source>
</evidence>
<gene>
    <name evidence="4" type="ORF">AWRI4619_LOCUS6111</name>
</gene>
<sequence>MPDFQNDLILITCASGKQSTALIPHIQRSYKKIRLQCNSSTSAQSLQDRYPDSEIVQADLANSDDCHRILKDVTACFLVLPPFHPHETTLGVNFIDACIAQKDNGGPLEHVVYSSVIHPILTKLLNHDCKRYIEEYLIESVVSYTILQPTHMMEMLPLHKLMQEEKPIHSVNWNPATRFSFVTTRDIGEAAGKVLRERERHVAATYQLVSTAVPLSYVEACAIVSKVLGKEVKAEHKGFEDAVDTSIKMINGGKEPPKAMKEIGARMFLYYNERGLIGNSNVLRWLLEREPTGYEEWVRLRVKEIEDQK</sequence>
<reference evidence="4" key="1">
    <citation type="submission" date="2020-06" db="EMBL/GenBank/DDBJ databases">
        <authorList>
            <person name="Onetto C."/>
        </authorList>
    </citation>
    <scope>NUCLEOTIDE SEQUENCE</scope>
</reference>
<accession>A0A9N8JRM7</accession>
<evidence type="ECO:0000313" key="4">
    <source>
        <dbReference type="EMBL" id="CAD0090040.1"/>
    </source>
</evidence>
<keyword evidence="5" id="KW-1185">Reference proteome</keyword>
<dbReference type="PANTHER" id="PTHR42748">
    <property type="entry name" value="NITROGEN METABOLITE REPRESSION PROTEIN NMRA FAMILY MEMBER"/>
    <property type="match status" value="1"/>
</dbReference>
<dbReference type="EMBL" id="CAIJEN010000008">
    <property type="protein sequence ID" value="CAD0090040.1"/>
    <property type="molecule type" value="Genomic_DNA"/>
</dbReference>
<dbReference type="Gene3D" id="3.90.25.10">
    <property type="entry name" value="UDP-galactose 4-epimerase, domain 1"/>
    <property type="match status" value="1"/>
</dbReference>
<dbReference type="Proteomes" id="UP000716446">
    <property type="component" value="Unassembled WGS sequence"/>
</dbReference>
<feature type="domain" description="NmrA-like" evidence="3">
    <location>
        <begin position="6"/>
        <end position="278"/>
    </location>
</feature>
<dbReference type="Gene3D" id="3.40.50.720">
    <property type="entry name" value="NAD(P)-binding Rossmann-like Domain"/>
    <property type="match status" value="1"/>
</dbReference>
<dbReference type="Pfam" id="PF05368">
    <property type="entry name" value="NmrA"/>
    <property type="match status" value="1"/>
</dbReference>
<dbReference type="SUPFAM" id="SSF51735">
    <property type="entry name" value="NAD(P)-binding Rossmann-fold domains"/>
    <property type="match status" value="1"/>
</dbReference>
<dbReference type="AlphaFoldDB" id="A0A9N8JRM7"/>
<comment type="caution">
    <text evidence="4">The sequence shown here is derived from an EMBL/GenBank/DDBJ whole genome shotgun (WGS) entry which is preliminary data.</text>
</comment>
<dbReference type="InterPro" id="IPR036291">
    <property type="entry name" value="NAD(P)-bd_dom_sf"/>
</dbReference>
<evidence type="ECO:0000259" key="3">
    <source>
        <dbReference type="Pfam" id="PF05368"/>
    </source>
</evidence>
<name>A0A9N8JRM7_9PEZI</name>
<dbReference type="GO" id="GO:0005634">
    <property type="term" value="C:nucleus"/>
    <property type="evidence" value="ECO:0007669"/>
    <property type="project" value="TreeGrafter"/>
</dbReference>
<dbReference type="PANTHER" id="PTHR42748:SF31">
    <property type="entry name" value="NMRA-LIKE DOMAIN-CONTAINING PROTEIN-RELATED"/>
    <property type="match status" value="1"/>
</dbReference>
<evidence type="ECO:0000256" key="1">
    <source>
        <dbReference type="ARBA" id="ARBA00006328"/>
    </source>
</evidence>
<evidence type="ECO:0000313" key="5">
    <source>
        <dbReference type="Proteomes" id="UP000716446"/>
    </source>
</evidence>
<dbReference type="InterPro" id="IPR051164">
    <property type="entry name" value="NmrA-like_oxidored"/>
</dbReference>